<comment type="caution">
    <text evidence="7">The sequence shown here is derived from an EMBL/GenBank/DDBJ whole genome shotgun (WGS) entry which is preliminary data.</text>
</comment>
<dbReference type="InterPro" id="IPR001841">
    <property type="entry name" value="Znf_RING"/>
</dbReference>
<dbReference type="PANTHER" id="PTHR12109">
    <property type="entry name" value="RING FINGER PROTEIN 141-RELATED"/>
    <property type="match status" value="1"/>
</dbReference>
<keyword evidence="5" id="KW-0812">Transmembrane</keyword>
<organism evidence="7 8">
    <name type="scientific">Thraustotheca clavata</name>
    <dbReference type="NCBI Taxonomy" id="74557"/>
    <lineage>
        <taxon>Eukaryota</taxon>
        <taxon>Sar</taxon>
        <taxon>Stramenopiles</taxon>
        <taxon>Oomycota</taxon>
        <taxon>Saprolegniomycetes</taxon>
        <taxon>Saprolegniales</taxon>
        <taxon>Achlyaceae</taxon>
        <taxon>Thraustotheca</taxon>
    </lineage>
</organism>
<keyword evidence="8" id="KW-1185">Reference proteome</keyword>
<dbReference type="PROSITE" id="PS00518">
    <property type="entry name" value="ZF_RING_1"/>
    <property type="match status" value="1"/>
</dbReference>
<dbReference type="Gene3D" id="3.30.40.10">
    <property type="entry name" value="Zinc/RING finger domain, C3HC4 (zinc finger)"/>
    <property type="match status" value="1"/>
</dbReference>
<reference evidence="7 8" key="1">
    <citation type="journal article" date="2014" name="Genome Biol. Evol.">
        <title>The secreted proteins of Achlya hypogyna and Thraustotheca clavata identify the ancestral oomycete secretome and reveal gene acquisitions by horizontal gene transfer.</title>
        <authorList>
            <person name="Misner I."/>
            <person name="Blouin N."/>
            <person name="Leonard G."/>
            <person name="Richards T.A."/>
            <person name="Lane C.E."/>
        </authorList>
    </citation>
    <scope>NUCLEOTIDE SEQUENCE [LARGE SCALE GENOMIC DNA]</scope>
    <source>
        <strain evidence="7 8">ATCC 34112</strain>
    </source>
</reference>
<dbReference type="Pfam" id="PF13445">
    <property type="entry name" value="zf-RING_UBOX"/>
    <property type="match status" value="1"/>
</dbReference>
<evidence type="ECO:0000313" key="7">
    <source>
        <dbReference type="EMBL" id="OQS06603.1"/>
    </source>
</evidence>
<evidence type="ECO:0000256" key="5">
    <source>
        <dbReference type="SAM" id="Phobius"/>
    </source>
</evidence>
<keyword evidence="3" id="KW-0862">Zinc</keyword>
<dbReference type="InterPro" id="IPR017907">
    <property type="entry name" value="Znf_RING_CS"/>
</dbReference>
<dbReference type="SMART" id="SM00504">
    <property type="entry name" value="Ubox"/>
    <property type="match status" value="1"/>
</dbReference>
<dbReference type="STRING" id="74557.A0A1W0A8I4"/>
<dbReference type="EMBL" id="JNBS01000325">
    <property type="protein sequence ID" value="OQS06603.1"/>
    <property type="molecule type" value="Genomic_DNA"/>
</dbReference>
<dbReference type="GO" id="GO:0008270">
    <property type="term" value="F:zinc ion binding"/>
    <property type="evidence" value="ECO:0007669"/>
    <property type="project" value="UniProtKB-KW"/>
</dbReference>
<dbReference type="PROSITE" id="PS50089">
    <property type="entry name" value="ZF_RING_2"/>
    <property type="match status" value="1"/>
</dbReference>
<feature type="transmembrane region" description="Helical" evidence="5">
    <location>
        <begin position="105"/>
        <end position="127"/>
    </location>
</feature>
<evidence type="ECO:0000256" key="4">
    <source>
        <dbReference type="PROSITE-ProRule" id="PRU00175"/>
    </source>
</evidence>
<dbReference type="GO" id="GO:0004842">
    <property type="term" value="F:ubiquitin-protein transferase activity"/>
    <property type="evidence" value="ECO:0007669"/>
    <property type="project" value="InterPro"/>
</dbReference>
<dbReference type="SUPFAM" id="SSF57850">
    <property type="entry name" value="RING/U-box"/>
    <property type="match status" value="1"/>
</dbReference>
<dbReference type="InterPro" id="IPR047126">
    <property type="entry name" value="RNF141-like"/>
</dbReference>
<dbReference type="OrthoDB" id="9049620at2759"/>
<dbReference type="GO" id="GO:0051865">
    <property type="term" value="P:protein autoubiquitination"/>
    <property type="evidence" value="ECO:0007669"/>
    <property type="project" value="TreeGrafter"/>
</dbReference>
<dbReference type="SMART" id="SM00184">
    <property type="entry name" value="RING"/>
    <property type="match status" value="1"/>
</dbReference>
<evidence type="ECO:0000256" key="1">
    <source>
        <dbReference type="ARBA" id="ARBA00022723"/>
    </source>
</evidence>
<sequence length="150" mass="17271">MGICPICLEPSQRPWKSPCGHTYCQLCIVEWVHRRHHSCPICRANLTPTMITSDDTRFLSFAWVNPFEFAPKSFALVHFLLWCINTTFFYYLRPRSSIVVLTMDGFLLTASLSTMGQILCFLVLNLIHEWSTLRRKLHARSTAVAPIPTL</sequence>
<keyword evidence="2 4" id="KW-0863">Zinc-finger</keyword>
<dbReference type="InterPro" id="IPR013083">
    <property type="entry name" value="Znf_RING/FYVE/PHD"/>
</dbReference>
<keyword evidence="5" id="KW-0472">Membrane</keyword>
<keyword evidence="5" id="KW-1133">Transmembrane helix</keyword>
<keyword evidence="1" id="KW-0479">Metal-binding</keyword>
<dbReference type="Proteomes" id="UP000243217">
    <property type="component" value="Unassembled WGS sequence"/>
</dbReference>
<dbReference type="InterPro" id="IPR027370">
    <property type="entry name" value="Znf-RING_euk"/>
</dbReference>
<dbReference type="PANTHER" id="PTHR12109:SF3">
    <property type="entry name" value="RING FINGER PROTEIN 141"/>
    <property type="match status" value="1"/>
</dbReference>
<protein>
    <recommendedName>
        <fullName evidence="6">RING-type domain-containing protein</fullName>
    </recommendedName>
</protein>
<evidence type="ECO:0000256" key="2">
    <source>
        <dbReference type="ARBA" id="ARBA00022771"/>
    </source>
</evidence>
<dbReference type="AlphaFoldDB" id="A0A1W0A8I4"/>
<gene>
    <name evidence="7" type="ORF">THRCLA_20339</name>
</gene>
<dbReference type="InterPro" id="IPR003613">
    <property type="entry name" value="Ubox_domain"/>
</dbReference>
<feature type="domain" description="RING-type" evidence="6">
    <location>
        <begin position="4"/>
        <end position="43"/>
    </location>
</feature>
<feature type="transmembrane region" description="Helical" evidence="5">
    <location>
        <begin position="74"/>
        <end position="93"/>
    </location>
</feature>
<evidence type="ECO:0000256" key="3">
    <source>
        <dbReference type="ARBA" id="ARBA00022833"/>
    </source>
</evidence>
<name>A0A1W0A8I4_9STRA</name>
<proteinExistence type="predicted"/>
<evidence type="ECO:0000259" key="6">
    <source>
        <dbReference type="PROSITE" id="PS50089"/>
    </source>
</evidence>
<evidence type="ECO:0000313" key="8">
    <source>
        <dbReference type="Proteomes" id="UP000243217"/>
    </source>
</evidence>
<accession>A0A1W0A8I4</accession>